<feature type="transmembrane region" description="Helical" evidence="1">
    <location>
        <begin position="59"/>
        <end position="78"/>
    </location>
</feature>
<dbReference type="PANTHER" id="PTHR28008">
    <property type="entry name" value="DOMAIN PROTEIN, PUTATIVE (AFU_ORTHOLOGUE AFUA_3G10980)-RELATED"/>
    <property type="match status" value="1"/>
</dbReference>
<gene>
    <name evidence="3" type="ORF">EJB06_26585</name>
</gene>
<feature type="domain" description="VanZ-like" evidence="2">
    <location>
        <begin position="33"/>
        <end position="104"/>
    </location>
</feature>
<dbReference type="Pfam" id="PF04892">
    <property type="entry name" value="VanZ"/>
    <property type="match status" value="1"/>
</dbReference>
<dbReference type="EMBL" id="RXLQ01000019">
    <property type="protein sequence ID" value="RSZ55976.1"/>
    <property type="molecule type" value="Genomic_DNA"/>
</dbReference>
<evidence type="ECO:0000313" key="3">
    <source>
        <dbReference type="EMBL" id="RSZ55976.1"/>
    </source>
</evidence>
<keyword evidence="4" id="KW-1185">Reference proteome</keyword>
<protein>
    <recommendedName>
        <fullName evidence="2">VanZ-like domain-containing protein</fullName>
    </recommendedName>
</protein>
<keyword evidence="1" id="KW-1133">Transmembrane helix</keyword>
<feature type="transmembrane region" description="Helical" evidence="1">
    <location>
        <begin position="90"/>
        <end position="108"/>
    </location>
</feature>
<dbReference type="Proteomes" id="UP000278085">
    <property type="component" value="Unassembled WGS sequence"/>
</dbReference>
<evidence type="ECO:0000313" key="4">
    <source>
        <dbReference type="Proteomes" id="UP000278085"/>
    </source>
</evidence>
<comment type="caution">
    <text evidence="3">The sequence shown here is derived from an EMBL/GenBank/DDBJ whole genome shotgun (WGS) entry which is preliminary data.</text>
</comment>
<dbReference type="RefSeq" id="WP_126077055.1">
    <property type="nucleotide sequence ID" value="NZ_CP051166.1"/>
</dbReference>
<dbReference type="AlphaFoldDB" id="A0A430HEN3"/>
<proteinExistence type="predicted"/>
<reference evidence="3 4" key="1">
    <citation type="submission" date="2018-12" db="EMBL/GenBank/DDBJ databases">
        <authorList>
            <person name="Yang E."/>
        </authorList>
    </citation>
    <scope>NUCLEOTIDE SEQUENCE [LARGE SCALE GENOMIC DNA]</scope>
    <source>
        <strain evidence="3 4">SOD</strain>
    </source>
</reference>
<name>A0A430HEN3_9BURK</name>
<keyword evidence="1" id="KW-0472">Membrane</keyword>
<evidence type="ECO:0000259" key="2">
    <source>
        <dbReference type="Pfam" id="PF04892"/>
    </source>
</evidence>
<dbReference type="NCBIfam" id="NF037970">
    <property type="entry name" value="vanZ_1"/>
    <property type="match status" value="1"/>
</dbReference>
<keyword evidence="1" id="KW-0812">Transmembrane</keyword>
<dbReference type="PANTHER" id="PTHR28008:SF1">
    <property type="entry name" value="DOMAIN PROTEIN, PUTATIVE (AFU_ORTHOLOGUE AFUA_3G10980)-RELATED"/>
    <property type="match status" value="1"/>
</dbReference>
<dbReference type="OrthoDB" id="8759225at2"/>
<organism evidence="3 4">
    <name type="scientific">Massilia atriviolacea</name>
    <dbReference type="NCBI Taxonomy" id="2495579"/>
    <lineage>
        <taxon>Bacteria</taxon>
        <taxon>Pseudomonadati</taxon>
        <taxon>Pseudomonadota</taxon>
        <taxon>Betaproteobacteria</taxon>
        <taxon>Burkholderiales</taxon>
        <taxon>Oxalobacteraceae</taxon>
        <taxon>Telluria group</taxon>
        <taxon>Massilia</taxon>
    </lineage>
</organism>
<dbReference type="InterPro" id="IPR006976">
    <property type="entry name" value="VanZ-like"/>
</dbReference>
<accession>A0A430HEN3</accession>
<evidence type="ECO:0000256" key="1">
    <source>
        <dbReference type="SAM" id="Phobius"/>
    </source>
</evidence>
<sequence>MTWELIVFLLATVGIVAGCLVPNEWLPPLPNDKLLHFLAFGLLALLLARMVPGGWILQLCLLGLLGAALLIEILQNLVPGRKFCWRDMAANAAGIATVALCAPLAHAYL</sequence>
<feature type="transmembrane region" description="Helical" evidence="1">
    <location>
        <begin position="34"/>
        <end position="52"/>
    </location>
</feature>